<protein>
    <submittedName>
        <fullName evidence="1">Uncharacterized protein</fullName>
    </submittedName>
</protein>
<comment type="caution">
    <text evidence="1">The sequence shown here is derived from an EMBL/GenBank/DDBJ whole genome shotgun (WGS) entry which is preliminary data.</text>
</comment>
<sequence length="45" mass="5320">MEYINEVATFLMMHAVLFTGIYSKKSPQQNFRRMINRVSGIQLKK</sequence>
<reference evidence="1 2" key="1">
    <citation type="submission" date="2019-03" db="EMBL/GenBank/DDBJ databases">
        <title>Genomic Encyclopedia of Type Strains, Phase III (KMG-III): the genomes of soil and plant-associated and newly described type strains.</title>
        <authorList>
            <person name="Whitman W."/>
        </authorList>
    </citation>
    <scope>NUCLEOTIDE SEQUENCE [LARGE SCALE GENOMIC DNA]</scope>
    <source>
        <strain evidence="1 2">CECT 8301</strain>
    </source>
</reference>
<dbReference type="EMBL" id="SORL01000007">
    <property type="protein sequence ID" value="TDY64280.1"/>
    <property type="molecule type" value="Genomic_DNA"/>
</dbReference>
<dbReference type="Proteomes" id="UP000294824">
    <property type="component" value="Unassembled WGS sequence"/>
</dbReference>
<name>A0A4R8MEI4_9FLAO</name>
<gene>
    <name evidence="1" type="ORF">DFQ06_1187</name>
</gene>
<proteinExistence type="predicted"/>
<accession>A0A4R8MEI4</accession>
<dbReference type="RefSeq" id="WP_159140076.1">
    <property type="nucleotide sequence ID" value="NZ_SORL01000007.1"/>
</dbReference>
<evidence type="ECO:0000313" key="1">
    <source>
        <dbReference type="EMBL" id="TDY64280.1"/>
    </source>
</evidence>
<dbReference type="AlphaFoldDB" id="A0A4R8MEI4"/>
<keyword evidence="2" id="KW-1185">Reference proteome</keyword>
<evidence type="ECO:0000313" key="2">
    <source>
        <dbReference type="Proteomes" id="UP000294824"/>
    </source>
</evidence>
<organism evidence="1 2">
    <name type="scientific">Algibacter lectus</name>
    <dbReference type="NCBI Taxonomy" id="221126"/>
    <lineage>
        <taxon>Bacteria</taxon>
        <taxon>Pseudomonadati</taxon>
        <taxon>Bacteroidota</taxon>
        <taxon>Flavobacteriia</taxon>
        <taxon>Flavobacteriales</taxon>
        <taxon>Flavobacteriaceae</taxon>
        <taxon>Algibacter</taxon>
    </lineage>
</organism>